<dbReference type="Pfam" id="PF00583">
    <property type="entry name" value="Acetyltransf_1"/>
    <property type="match status" value="1"/>
</dbReference>
<keyword evidence="3" id="KW-1185">Reference proteome</keyword>
<dbReference type="CDD" id="cd04301">
    <property type="entry name" value="NAT_SF"/>
    <property type="match status" value="1"/>
</dbReference>
<dbReference type="AlphaFoldDB" id="A0AAV5IND7"/>
<dbReference type="GO" id="GO:0016747">
    <property type="term" value="F:acyltransferase activity, transferring groups other than amino-acyl groups"/>
    <property type="evidence" value="ECO:0007669"/>
    <property type="project" value="InterPro"/>
</dbReference>
<organism evidence="2 3">
    <name type="scientific">Rubroshorea leprosula</name>
    <dbReference type="NCBI Taxonomy" id="152421"/>
    <lineage>
        <taxon>Eukaryota</taxon>
        <taxon>Viridiplantae</taxon>
        <taxon>Streptophyta</taxon>
        <taxon>Embryophyta</taxon>
        <taxon>Tracheophyta</taxon>
        <taxon>Spermatophyta</taxon>
        <taxon>Magnoliopsida</taxon>
        <taxon>eudicotyledons</taxon>
        <taxon>Gunneridae</taxon>
        <taxon>Pentapetalae</taxon>
        <taxon>rosids</taxon>
        <taxon>malvids</taxon>
        <taxon>Malvales</taxon>
        <taxon>Dipterocarpaceae</taxon>
        <taxon>Rubroshorea</taxon>
    </lineage>
</organism>
<dbReference type="PANTHER" id="PTHR47370">
    <property type="entry name" value="ACYL-COA N-ACYLTRANSFERASES (NAT) SUPERFAMILY PROTEIN"/>
    <property type="match status" value="1"/>
</dbReference>
<evidence type="ECO:0000259" key="1">
    <source>
        <dbReference type="PROSITE" id="PS51186"/>
    </source>
</evidence>
<dbReference type="Gene3D" id="3.40.630.30">
    <property type="match status" value="1"/>
</dbReference>
<evidence type="ECO:0000313" key="3">
    <source>
        <dbReference type="Proteomes" id="UP001054252"/>
    </source>
</evidence>
<dbReference type="InterPro" id="IPR016181">
    <property type="entry name" value="Acyl_CoA_acyltransferase"/>
</dbReference>
<accession>A0AAV5IND7</accession>
<dbReference type="Proteomes" id="UP001054252">
    <property type="component" value="Unassembled WGS sequence"/>
</dbReference>
<protein>
    <recommendedName>
        <fullName evidence="1">N-acetyltransferase domain-containing protein</fullName>
    </recommendedName>
</protein>
<name>A0AAV5IND7_9ROSI</name>
<dbReference type="InterPro" id="IPR000182">
    <property type="entry name" value="GNAT_dom"/>
</dbReference>
<dbReference type="SUPFAM" id="SSF55729">
    <property type="entry name" value="Acyl-CoA N-acyltransferases (Nat)"/>
    <property type="match status" value="1"/>
</dbReference>
<feature type="domain" description="N-acetyltransferase" evidence="1">
    <location>
        <begin position="13"/>
        <end position="171"/>
    </location>
</feature>
<comment type="caution">
    <text evidence="2">The sequence shown here is derived from an EMBL/GenBank/DDBJ whole genome shotgun (WGS) entry which is preliminary data.</text>
</comment>
<reference evidence="2 3" key="1">
    <citation type="journal article" date="2021" name="Commun. Biol.">
        <title>The genome of Shorea leprosula (Dipterocarpaceae) highlights the ecological relevance of drought in aseasonal tropical rainforests.</title>
        <authorList>
            <person name="Ng K.K.S."/>
            <person name="Kobayashi M.J."/>
            <person name="Fawcett J.A."/>
            <person name="Hatakeyama M."/>
            <person name="Paape T."/>
            <person name="Ng C.H."/>
            <person name="Ang C.C."/>
            <person name="Tnah L.H."/>
            <person name="Lee C.T."/>
            <person name="Nishiyama T."/>
            <person name="Sese J."/>
            <person name="O'Brien M.J."/>
            <person name="Copetti D."/>
            <person name="Mohd Noor M.I."/>
            <person name="Ong R.C."/>
            <person name="Putra M."/>
            <person name="Sireger I.Z."/>
            <person name="Indrioko S."/>
            <person name="Kosugi Y."/>
            <person name="Izuno A."/>
            <person name="Isagi Y."/>
            <person name="Lee S.L."/>
            <person name="Shimizu K.K."/>
        </authorList>
    </citation>
    <scope>NUCLEOTIDE SEQUENCE [LARGE SCALE GENOMIC DNA]</scope>
    <source>
        <strain evidence="2">214</strain>
    </source>
</reference>
<dbReference type="InterPro" id="IPR052810">
    <property type="entry name" value="Plant_NAT"/>
</dbReference>
<dbReference type="PANTHER" id="PTHR47370:SF1">
    <property type="entry name" value="ACYL-COA N-ACYLTRANSFERASES (NAT) SUPERFAMILY PROTEIN"/>
    <property type="match status" value="1"/>
</dbReference>
<dbReference type="PROSITE" id="PS51186">
    <property type="entry name" value="GNAT"/>
    <property type="match status" value="1"/>
</dbReference>
<dbReference type="EMBL" id="BPVZ01000016">
    <property type="protein sequence ID" value="GKV01331.1"/>
    <property type="molecule type" value="Genomic_DNA"/>
</dbReference>
<proteinExistence type="predicted"/>
<sequence>MGFGELLIRSYDAEVDRLQVEDLERRCEVGPAQRVFLFTDTLGDPICRIRNSPMYIMLVAVLDNELVGVIQGTIKLVTLHKPPRDLAKMGYVLGLRVAPVHRRRGIGLKLVLKLEEWFNENDVDYTYMATEKDNQASVNLFTKVGYIKFRTPSILVNPVSKRMYHLSSTVEIEKLREEEAAAVYRRFMQSTELFPQDIDNILRNKLNLGTWVAYPRGESWDNLGSTNGQFPSSWAMLSAWNSGELFKLRLGKAPTSCFMYTKSCILMDKLLPSCFKLPDIPDFFHPFGLFFIYGLHQEGAASGKLMRTLCKFVHNLAIKSSKDCKVIVTEVGGGDSVRLHIPHWKLLSFPDDLWCIKALKCEDKPQNIYDLSKIPSLGTLFIDPREV</sequence>
<gene>
    <name evidence="2" type="ORF">SLEP1_g13889</name>
</gene>
<evidence type="ECO:0000313" key="2">
    <source>
        <dbReference type="EMBL" id="GKV01331.1"/>
    </source>
</evidence>